<dbReference type="Gene3D" id="1.10.2080.10">
    <property type="entry name" value="Insect odorant-binding protein A10/Ejaculatory bulb-specific protein 3"/>
    <property type="match status" value="1"/>
</dbReference>
<name>A0A9P0TL19_PIEBR</name>
<keyword evidence="2" id="KW-1185">Reference proteome</keyword>
<dbReference type="PANTHER" id="PTHR11257">
    <property type="entry name" value="CHEMOSENSORY PROTEIN-RELATED"/>
    <property type="match status" value="1"/>
</dbReference>
<proteinExistence type="predicted"/>
<dbReference type="PANTHER" id="PTHR11257:SF12">
    <property type="entry name" value="EJACULATORY BULB-SPECIFIC PROTEIN 3-RELATED"/>
    <property type="match status" value="1"/>
</dbReference>
<dbReference type="EMBL" id="CALOZG010000010">
    <property type="protein sequence ID" value="CAH4030427.1"/>
    <property type="molecule type" value="Genomic_DNA"/>
</dbReference>
<organism evidence="1 2">
    <name type="scientific">Pieris brassicae</name>
    <name type="common">White butterfly</name>
    <name type="synonym">Large white butterfly</name>
    <dbReference type="NCBI Taxonomy" id="7116"/>
    <lineage>
        <taxon>Eukaryota</taxon>
        <taxon>Metazoa</taxon>
        <taxon>Ecdysozoa</taxon>
        <taxon>Arthropoda</taxon>
        <taxon>Hexapoda</taxon>
        <taxon>Insecta</taxon>
        <taxon>Pterygota</taxon>
        <taxon>Neoptera</taxon>
        <taxon>Endopterygota</taxon>
        <taxon>Lepidoptera</taxon>
        <taxon>Glossata</taxon>
        <taxon>Ditrysia</taxon>
        <taxon>Papilionoidea</taxon>
        <taxon>Pieridae</taxon>
        <taxon>Pierinae</taxon>
        <taxon>Pieris</taxon>
    </lineage>
</organism>
<dbReference type="InterPro" id="IPR005055">
    <property type="entry name" value="A10/PebIII"/>
</dbReference>
<dbReference type="Pfam" id="PF03392">
    <property type="entry name" value="OS-D"/>
    <property type="match status" value="1"/>
</dbReference>
<sequence length="160" mass="18437">MRSAIDFNNVRFYLLCPLNGKKPRDCKGTYLILKMKLALVLGLCCLALAWGKPSTYTDKYDNVNVEEVLESDRLLKGYVECLMDRSRCPPDAKTLKETLPDALENECKKCTAKQKSNADKVVRHLVNKRPALWKELASKYDPKDQYQQRYKDKIDAVKET</sequence>
<comment type="caution">
    <text evidence="1">The sequence shown here is derived from an EMBL/GenBank/DDBJ whole genome shotgun (WGS) entry which is preliminary data.</text>
</comment>
<dbReference type="SUPFAM" id="SSF100910">
    <property type="entry name" value="Chemosensory protein Csp2"/>
    <property type="match status" value="1"/>
</dbReference>
<accession>A0A9P0TL19</accession>
<evidence type="ECO:0000313" key="1">
    <source>
        <dbReference type="EMBL" id="CAH4030427.1"/>
    </source>
</evidence>
<dbReference type="AlphaFoldDB" id="A0A9P0TL19"/>
<evidence type="ECO:0000313" key="2">
    <source>
        <dbReference type="Proteomes" id="UP001152562"/>
    </source>
</evidence>
<reference evidence="1" key="1">
    <citation type="submission" date="2022-05" db="EMBL/GenBank/DDBJ databases">
        <authorList>
            <person name="Okamura Y."/>
        </authorList>
    </citation>
    <scope>NUCLEOTIDE SEQUENCE</scope>
</reference>
<protein>
    <submittedName>
        <fullName evidence="1">Uncharacterized protein</fullName>
    </submittedName>
</protein>
<dbReference type="Proteomes" id="UP001152562">
    <property type="component" value="Unassembled WGS sequence"/>
</dbReference>
<gene>
    <name evidence="1" type="ORF">PIBRA_LOCUS7082</name>
</gene>
<dbReference type="InterPro" id="IPR036682">
    <property type="entry name" value="OS_D_A10/PebIII_sf"/>
</dbReference>